<dbReference type="EMBL" id="AP022577">
    <property type="protein sequence ID" value="BBX86386.1"/>
    <property type="molecule type" value="Genomic_DNA"/>
</dbReference>
<evidence type="ECO:0000256" key="1">
    <source>
        <dbReference type="SAM" id="Phobius"/>
    </source>
</evidence>
<sequence length="116" mass="11765">MLVTEPAALAVTLMVTAGGVYDEPPEIGPGTVSTTLLPTRAVVPETDPPDALEETYVELAGTGMSIFILLILVTVTPGIGFSGTVDEPGAMVIATGEPAVTEPGAVVVTEVVMLDV</sequence>
<name>A0ABM7II47_9MYCO</name>
<evidence type="ECO:0000313" key="3">
    <source>
        <dbReference type="Proteomes" id="UP000465609"/>
    </source>
</evidence>
<keyword evidence="3" id="KW-1185">Reference proteome</keyword>
<proteinExistence type="predicted"/>
<protein>
    <submittedName>
        <fullName evidence="2">Uncharacterized protein</fullName>
    </submittedName>
</protein>
<keyword evidence="1" id="KW-1133">Transmembrane helix</keyword>
<dbReference type="Proteomes" id="UP000465609">
    <property type="component" value="Chromosome"/>
</dbReference>
<accession>A0ABM7II47</accession>
<feature type="transmembrane region" description="Helical" evidence="1">
    <location>
        <begin position="59"/>
        <end position="81"/>
    </location>
</feature>
<evidence type="ECO:0000313" key="2">
    <source>
        <dbReference type="EMBL" id="BBX86386.1"/>
    </source>
</evidence>
<keyword evidence="1" id="KW-0812">Transmembrane</keyword>
<keyword evidence="1" id="KW-0472">Membrane</keyword>
<reference evidence="2 3" key="1">
    <citation type="journal article" date="2019" name="Emerg. Microbes Infect.">
        <title>Comprehensive subspecies identification of 175 nontuberculous mycobacteria species based on 7547 genomic profiles.</title>
        <authorList>
            <person name="Matsumoto Y."/>
            <person name="Kinjo T."/>
            <person name="Motooka D."/>
            <person name="Nabeya D."/>
            <person name="Jung N."/>
            <person name="Uechi K."/>
            <person name="Horii T."/>
            <person name="Iida T."/>
            <person name="Fujita J."/>
            <person name="Nakamura S."/>
        </authorList>
    </citation>
    <scope>NUCLEOTIDE SEQUENCE [LARGE SCALE GENOMIC DNA]</scope>
    <source>
        <strain evidence="2 3">JCM 15296</strain>
    </source>
</reference>
<gene>
    <name evidence="2" type="ORF">MAUB_42590</name>
</gene>
<organism evidence="2 3">
    <name type="scientific">Mycolicibacterium aubagnense</name>
    <dbReference type="NCBI Taxonomy" id="319707"/>
    <lineage>
        <taxon>Bacteria</taxon>
        <taxon>Bacillati</taxon>
        <taxon>Actinomycetota</taxon>
        <taxon>Actinomycetes</taxon>
        <taxon>Mycobacteriales</taxon>
        <taxon>Mycobacteriaceae</taxon>
        <taxon>Mycolicibacterium</taxon>
    </lineage>
</organism>